<dbReference type="InterPro" id="IPR011761">
    <property type="entry name" value="ATP-grasp"/>
</dbReference>
<dbReference type="Gene3D" id="3.30.1490.20">
    <property type="entry name" value="ATP-grasp fold, A domain"/>
    <property type="match status" value="1"/>
</dbReference>
<dbReference type="PANTHER" id="PTHR43585">
    <property type="entry name" value="FUMIPYRROLE BIOSYNTHESIS PROTEIN C"/>
    <property type="match status" value="1"/>
</dbReference>
<keyword evidence="2 4" id="KW-0547">Nucleotide-binding</keyword>
<comment type="caution">
    <text evidence="6">The sequence shown here is derived from an EMBL/GenBank/DDBJ whole genome shotgun (WGS) entry which is preliminary data.</text>
</comment>
<dbReference type="PANTHER" id="PTHR43585:SF2">
    <property type="entry name" value="ATP-GRASP ENZYME FSQD"/>
    <property type="match status" value="1"/>
</dbReference>
<evidence type="ECO:0000256" key="3">
    <source>
        <dbReference type="ARBA" id="ARBA00022840"/>
    </source>
</evidence>
<dbReference type="Pfam" id="PF13535">
    <property type="entry name" value="ATP-grasp_4"/>
    <property type="match status" value="1"/>
</dbReference>
<dbReference type="GO" id="GO:0016874">
    <property type="term" value="F:ligase activity"/>
    <property type="evidence" value="ECO:0007669"/>
    <property type="project" value="UniProtKB-KW"/>
</dbReference>
<evidence type="ECO:0000256" key="2">
    <source>
        <dbReference type="ARBA" id="ARBA00022741"/>
    </source>
</evidence>
<evidence type="ECO:0000313" key="6">
    <source>
        <dbReference type="EMBL" id="KAF0824284.1"/>
    </source>
</evidence>
<protein>
    <recommendedName>
        <fullName evidence="5">ATP-grasp domain-containing protein</fullName>
    </recommendedName>
</protein>
<dbReference type="InterPro" id="IPR052032">
    <property type="entry name" value="ATP-dep_AA_Ligase"/>
</dbReference>
<feature type="domain" description="ATP-grasp" evidence="5">
    <location>
        <begin position="114"/>
        <end position="308"/>
    </location>
</feature>
<keyword evidence="3 4" id="KW-0067">ATP-binding</keyword>
<gene>
    <name evidence="6" type="ORF">KIS1582_1963</name>
</gene>
<dbReference type="OrthoDB" id="9803907at2"/>
<dbReference type="AlphaFoldDB" id="A0A800MXJ9"/>
<organism evidence="6 7">
    <name type="scientific">Cytobacillus firmus</name>
    <name type="common">Bacillus firmus</name>
    <dbReference type="NCBI Taxonomy" id="1399"/>
    <lineage>
        <taxon>Bacteria</taxon>
        <taxon>Bacillati</taxon>
        <taxon>Bacillota</taxon>
        <taxon>Bacilli</taxon>
        <taxon>Bacillales</taxon>
        <taxon>Bacillaceae</taxon>
        <taxon>Cytobacillus</taxon>
    </lineage>
</organism>
<keyword evidence="1" id="KW-0436">Ligase</keyword>
<dbReference type="GO" id="GO:0046872">
    <property type="term" value="F:metal ion binding"/>
    <property type="evidence" value="ECO:0007669"/>
    <property type="project" value="InterPro"/>
</dbReference>
<dbReference type="InterPro" id="IPR013815">
    <property type="entry name" value="ATP_grasp_subdomain_1"/>
</dbReference>
<dbReference type="Gene3D" id="3.30.470.20">
    <property type="entry name" value="ATP-grasp fold, B domain"/>
    <property type="match status" value="1"/>
</dbReference>
<evidence type="ECO:0000256" key="4">
    <source>
        <dbReference type="PROSITE-ProRule" id="PRU00409"/>
    </source>
</evidence>
<dbReference type="PROSITE" id="PS50975">
    <property type="entry name" value="ATP_GRASP"/>
    <property type="match status" value="1"/>
</dbReference>
<evidence type="ECO:0000256" key="1">
    <source>
        <dbReference type="ARBA" id="ARBA00022598"/>
    </source>
</evidence>
<dbReference type="GO" id="GO:0005524">
    <property type="term" value="F:ATP binding"/>
    <property type="evidence" value="ECO:0007669"/>
    <property type="project" value="UniProtKB-UniRule"/>
</dbReference>
<evidence type="ECO:0000313" key="7">
    <source>
        <dbReference type="Proteomes" id="UP000465778"/>
    </source>
</evidence>
<proteinExistence type="predicted"/>
<dbReference type="SMART" id="SM01209">
    <property type="entry name" value="GARS_A"/>
    <property type="match status" value="1"/>
</dbReference>
<dbReference type="SUPFAM" id="SSF56059">
    <property type="entry name" value="Glutathione synthetase ATP-binding domain-like"/>
    <property type="match status" value="1"/>
</dbReference>
<evidence type="ECO:0000259" key="5">
    <source>
        <dbReference type="PROSITE" id="PS50975"/>
    </source>
</evidence>
<dbReference type="Proteomes" id="UP000465778">
    <property type="component" value="Unassembled WGS sequence"/>
</dbReference>
<accession>A0A800MXJ9</accession>
<dbReference type="Gene3D" id="3.40.50.20">
    <property type="match status" value="1"/>
</dbReference>
<dbReference type="EMBL" id="VDEM01000017">
    <property type="protein sequence ID" value="KAF0824284.1"/>
    <property type="molecule type" value="Genomic_DNA"/>
</dbReference>
<name>A0A800MXJ9_CYTFI</name>
<sequence length="411" mass="46041">MGNILMVGSGGGATKGAVFKTILKCGHKITLIDKGNSPFNRLVDYLIFSDPFNTDNFQTVFEKVKEVDKIDKISAILPMSDLTVELASLLNEKLGLKGLNSQISLITRNKARLREKMSKFNLNIPRFFEGDKHSLALAKKFGQEIGYPLVIKPVDSAGSMGVYRCENEQELEFFFGTIFKSVNTNHIIVEEFIEGPEISVETISQNGNIIFMSLTEKVKMDDVNFVEAGHITPCDIAVEQVEVVRNEVKRLLNIVGLRDGISHTELKLTSNGPYIIEMGSRAAGAYLPDLIELAYGVNPFELWIQSLTSQETIEIKYWEKQYASVHFFYPSKGEIESIPTPNHLDTATLESIVDFGSYCKVGDTFDREITSNFDRIGHIIVTAPTKEDLLCRITSTSDKLSPRFFKKEVQV</sequence>
<dbReference type="RefSeq" id="WP_159344949.1">
    <property type="nucleotide sequence ID" value="NZ_JBALOT010000027.1"/>
</dbReference>
<reference evidence="6 7" key="1">
    <citation type="journal article" date="2020" name="G3 (Bethesda)">
        <title>Whole Genome Sequencing and Comparative Genomics of Two Nematicidal Bacillus Strains Reveals a Wide Range of Possible Virulence Factors.</title>
        <authorList>
            <person name="Susic N."/>
            <person name="Janezic S."/>
            <person name="Rupnik M."/>
            <person name="Geric Stare B."/>
        </authorList>
    </citation>
    <scope>NUCLEOTIDE SEQUENCE [LARGE SCALE GENOMIC DNA]</scope>
    <source>
        <strain evidence="6 7">I-1582</strain>
    </source>
</reference>